<feature type="compositionally biased region" description="Low complexity" evidence="3">
    <location>
        <begin position="1"/>
        <end position="17"/>
    </location>
</feature>
<dbReference type="Pfam" id="PF00172">
    <property type="entry name" value="Zn_clus"/>
    <property type="match status" value="1"/>
</dbReference>
<feature type="region of interest" description="Disordered" evidence="3">
    <location>
        <begin position="79"/>
        <end position="99"/>
    </location>
</feature>
<dbReference type="InterPro" id="IPR036864">
    <property type="entry name" value="Zn2-C6_fun-type_DNA-bd_sf"/>
</dbReference>
<dbReference type="SUPFAM" id="SSF57701">
    <property type="entry name" value="Zn2/Cys6 DNA-binding domain"/>
    <property type="match status" value="1"/>
</dbReference>
<evidence type="ECO:0000256" key="1">
    <source>
        <dbReference type="ARBA" id="ARBA00004123"/>
    </source>
</evidence>
<dbReference type="Gene3D" id="4.10.240.10">
    <property type="entry name" value="Zn(2)-C6 fungal-type DNA-binding domain"/>
    <property type="match status" value="1"/>
</dbReference>
<dbReference type="AlphaFoldDB" id="A0AAV9TDA7"/>
<protein>
    <submittedName>
        <fullName evidence="5">C6 zinc finger domain-containing protein</fullName>
    </submittedName>
</protein>
<dbReference type="GO" id="GO:0045944">
    <property type="term" value="P:positive regulation of transcription by RNA polymerase II"/>
    <property type="evidence" value="ECO:0007669"/>
    <property type="project" value="TreeGrafter"/>
</dbReference>
<dbReference type="GO" id="GO:0000981">
    <property type="term" value="F:DNA-binding transcription factor activity, RNA polymerase II-specific"/>
    <property type="evidence" value="ECO:0007669"/>
    <property type="project" value="InterPro"/>
</dbReference>
<evidence type="ECO:0000256" key="2">
    <source>
        <dbReference type="ARBA" id="ARBA00023242"/>
    </source>
</evidence>
<comment type="subcellular location">
    <subcellularLocation>
        <location evidence="1">Nucleus</location>
    </subcellularLocation>
</comment>
<accession>A0AAV9TDA7</accession>
<dbReference type="PANTHER" id="PTHR37534">
    <property type="entry name" value="TRANSCRIPTIONAL ACTIVATOR PROTEIN UGA3"/>
    <property type="match status" value="1"/>
</dbReference>
<name>A0AAV9TDA7_9PEZI</name>
<dbReference type="EMBL" id="JASAOK010000033">
    <property type="protein sequence ID" value="KAK6218531.1"/>
    <property type="molecule type" value="Genomic_DNA"/>
</dbReference>
<dbReference type="GO" id="GO:0005634">
    <property type="term" value="C:nucleus"/>
    <property type="evidence" value="ECO:0007669"/>
    <property type="project" value="UniProtKB-SubCell"/>
</dbReference>
<dbReference type="InterPro" id="IPR021858">
    <property type="entry name" value="Fun_TF"/>
</dbReference>
<evidence type="ECO:0000313" key="6">
    <source>
        <dbReference type="Proteomes" id="UP001327957"/>
    </source>
</evidence>
<sequence length="520" mass="57754">MTTSTSTRLALATRASSQTTIGGDSGRRQCWECQRRRLVCDSARPVCSKCKTSGVVCPGYEDKKPLTWLAPNKVKTRTWKRKGGATAAGGDAVSKSQAGSQEKDNVLRLVASGKQLVHIFPGQELRSETCDIIEATLYWNEQVYPSFTSNQLAQSPWVIPVIYVHYMKPCIQHALVAMAIEHRMLRLSQRKNDPFVAEVRARACQHRSTAVQALNRDIALEQMCSSDFTLSSVIVFLYGDLMGSATASNWRFHIKGFTALIALRGGWETVCQKTPHLKVLVLFCKIIENFANTTSPADDQMSPVSNFELRDLCTDMFGTGYYPFLPCPAELFIDIIRVNRLRFLATRQPDDDDDAQDTAASIRPEAEELLTKITDFSPEAWSETKEDSKEGYLTMARVYQSAVVLFAISSLRSAGAVAPSSAGWTAVARIHRDRLFSLLETTAASPLLRSCTAWPIVVAGFEAKGVSPTARAFILNRLDEESRDLGVYLPLAARKVLERFYSSSGTRWDDCFDSPHALFT</sequence>
<dbReference type="Pfam" id="PF11951">
    <property type="entry name" value="Fungal_trans_2"/>
    <property type="match status" value="1"/>
</dbReference>
<dbReference type="Proteomes" id="UP001327957">
    <property type="component" value="Unassembled WGS sequence"/>
</dbReference>
<evidence type="ECO:0000259" key="4">
    <source>
        <dbReference type="PROSITE" id="PS50048"/>
    </source>
</evidence>
<dbReference type="GO" id="GO:0008270">
    <property type="term" value="F:zinc ion binding"/>
    <property type="evidence" value="ECO:0007669"/>
    <property type="project" value="InterPro"/>
</dbReference>
<dbReference type="PANTHER" id="PTHR37534:SF48">
    <property type="entry name" value="FINGER DOMAIN PROTEIN, PUTATIVE-RELATED"/>
    <property type="match status" value="1"/>
</dbReference>
<reference evidence="5 6" key="1">
    <citation type="submission" date="2023-04" db="EMBL/GenBank/DDBJ databases">
        <title>Colletotrichum tabacum stain YC1 causing leaf anthracnose on Nicotiana tabacum(L.) cv.</title>
        <authorList>
            <person name="Ji Z."/>
            <person name="Wang M."/>
            <person name="Zhang J."/>
            <person name="Wang N."/>
            <person name="Zhou Z."/>
        </authorList>
    </citation>
    <scope>NUCLEOTIDE SEQUENCE [LARGE SCALE GENOMIC DNA]</scope>
    <source>
        <strain evidence="5 6">YC1</strain>
    </source>
</reference>
<organism evidence="5 6">
    <name type="scientific">Colletotrichum tabaci</name>
    <dbReference type="NCBI Taxonomy" id="1209068"/>
    <lineage>
        <taxon>Eukaryota</taxon>
        <taxon>Fungi</taxon>
        <taxon>Dikarya</taxon>
        <taxon>Ascomycota</taxon>
        <taxon>Pezizomycotina</taxon>
        <taxon>Sordariomycetes</taxon>
        <taxon>Hypocreomycetidae</taxon>
        <taxon>Glomerellales</taxon>
        <taxon>Glomerellaceae</taxon>
        <taxon>Colletotrichum</taxon>
        <taxon>Colletotrichum destructivum species complex</taxon>
    </lineage>
</organism>
<dbReference type="PROSITE" id="PS50048">
    <property type="entry name" value="ZN2_CY6_FUNGAL_2"/>
    <property type="match status" value="1"/>
</dbReference>
<keyword evidence="6" id="KW-1185">Reference proteome</keyword>
<feature type="domain" description="Zn(2)-C6 fungal-type" evidence="4">
    <location>
        <begin position="29"/>
        <end position="57"/>
    </location>
</feature>
<evidence type="ECO:0000256" key="3">
    <source>
        <dbReference type="SAM" id="MobiDB-lite"/>
    </source>
</evidence>
<dbReference type="SMART" id="SM00066">
    <property type="entry name" value="GAL4"/>
    <property type="match status" value="1"/>
</dbReference>
<evidence type="ECO:0000313" key="5">
    <source>
        <dbReference type="EMBL" id="KAK6218531.1"/>
    </source>
</evidence>
<proteinExistence type="predicted"/>
<dbReference type="GO" id="GO:0000976">
    <property type="term" value="F:transcription cis-regulatory region binding"/>
    <property type="evidence" value="ECO:0007669"/>
    <property type="project" value="TreeGrafter"/>
</dbReference>
<dbReference type="InterPro" id="IPR001138">
    <property type="entry name" value="Zn2Cys6_DnaBD"/>
</dbReference>
<feature type="region of interest" description="Disordered" evidence="3">
    <location>
        <begin position="1"/>
        <end position="26"/>
    </location>
</feature>
<comment type="caution">
    <text evidence="5">The sequence shown here is derived from an EMBL/GenBank/DDBJ whole genome shotgun (WGS) entry which is preliminary data.</text>
</comment>
<gene>
    <name evidence="5" type="ORF">QIS74_06411</name>
</gene>
<keyword evidence="2" id="KW-0539">Nucleus</keyword>